<gene>
    <name evidence="2" type="ORF">FE257_007641</name>
</gene>
<proteinExistence type="predicted"/>
<keyword evidence="1" id="KW-0472">Membrane</keyword>
<keyword evidence="3" id="KW-1185">Reference proteome</keyword>
<reference evidence="2" key="2">
    <citation type="submission" date="2020-02" db="EMBL/GenBank/DDBJ databases">
        <authorList>
            <person name="Gilchrist C.L.M."/>
            <person name="Chooi Y.-H."/>
        </authorList>
    </citation>
    <scope>NUCLEOTIDE SEQUENCE</scope>
    <source>
        <strain evidence="2">MST-FP2251</strain>
    </source>
</reference>
<comment type="caution">
    <text evidence="2">The sequence shown here is derived from an EMBL/GenBank/DDBJ whole genome shotgun (WGS) entry which is preliminary data.</text>
</comment>
<evidence type="ECO:0000313" key="3">
    <source>
        <dbReference type="Proteomes" id="UP001194746"/>
    </source>
</evidence>
<feature type="transmembrane region" description="Helical" evidence="1">
    <location>
        <begin position="218"/>
        <end position="236"/>
    </location>
</feature>
<feature type="transmembrane region" description="Helical" evidence="1">
    <location>
        <begin position="147"/>
        <end position="173"/>
    </location>
</feature>
<feature type="transmembrane region" description="Helical" evidence="1">
    <location>
        <begin position="484"/>
        <end position="505"/>
    </location>
</feature>
<accession>A0AAD4GTX4</accession>
<dbReference type="EMBL" id="VCAU01000039">
    <property type="protein sequence ID" value="KAF9889152.1"/>
    <property type="molecule type" value="Genomic_DNA"/>
</dbReference>
<evidence type="ECO:0000313" key="2">
    <source>
        <dbReference type="EMBL" id="KAF9889152.1"/>
    </source>
</evidence>
<keyword evidence="1" id="KW-0812">Transmembrane</keyword>
<organism evidence="2 3">
    <name type="scientific">Aspergillus nanangensis</name>
    <dbReference type="NCBI Taxonomy" id="2582783"/>
    <lineage>
        <taxon>Eukaryota</taxon>
        <taxon>Fungi</taxon>
        <taxon>Dikarya</taxon>
        <taxon>Ascomycota</taxon>
        <taxon>Pezizomycotina</taxon>
        <taxon>Eurotiomycetes</taxon>
        <taxon>Eurotiomycetidae</taxon>
        <taxon>Eurotiales</taxon>
        <taxon>Aspergillaceae</taxon>
        <taxon>Aspergillus</taxon>
        <taxon>Aspergillus subgen. Circumdati</taxon>
    </lineage>
</organism>
<evidence type="ECO:0000256" key="1">
    <source>
        <dbReference type="SAM" id="Phobius"/>
    </source>
</evidence>
<feature type="transmembrane region" description="Helical" evidence="1">
    <location>
        <begin position="525"/>
        <end position="545"/>
    </location>
</feature>
<dbReference type="Proteomes" id="UP001194746">
    <property type="component" value="Unassembled WGS sequence"/>
</dbReference>
<sequence length="548" mass="59937">MQWQRHNLSAPKPNATIDNQYELVSSQDQSLVFTNQIPQQQQEKSSSPNPVVRLHRLKPADIALDCFLIAVCTPFLVLMGLVLRRDGRIVVESDWERIQQGMSISVTAFPLVFSAVAGTLVHRFAAWKLERGSSIMTLEQLNGCSTLINTIHTLLSLHAANLLGLLLVLLWAVSPLGGQSSLYLLHTRPSRDTQLMPLTYFNSSMDNLDLGASTMSSYFPFASSLFMASILAPAYTKASPTDNWGYVKIPKFGALNESGWAEIDDDNNNNNNSYSSLLGIPIVGLNQATGGNITFPMNVSYFELSLLNSTGAAAPLGGAGFSVETNNTDAIHFHPVDSDYHAYFTLTRLFAESQVVCSSSCAITAIRPSPSPDTSSYNALTLTPSRPTFWIQNVLVTLNRVSAKRLSSTEAYLINPSAAAVPDYTNSTIPLEDLIPRLAQLINTYALSYYDPAGFFRGSPLPELMANATGVRTSFDGRRIYEIYWPWMGVFVAASLIMLGCALLSAGLTPLTRNPDVLGNIPMSLYRAGFLILVPVCETIASFRVHKL</sequence>
<reference evidence="2" key="1">
    <citation type="journal article" date="2019" name="Beilstein J. Org. Chem.">
        <title>Nanangenines: drimane sesquiterpenoids as the dominant metabolite cohort of a novel Australian fungus, Aspergillus nanangensis.</title>
        <authorList>
            <person name="Lacey H.J."/>
            <person name="Gilchrist C.L.M."/>
            <person name="Crombie A."/>
            <person name="Kalaitzis J.A."/>
            <person name="Vuong D."/>
            <person name="Rutledge P.J."/>
            <person name="Turner P."/>
            <person name="Pitt J.I."/>
            <person name="Lacey E."/>
            <person name="Chooi Y.H."/>
            <person name="Piggott A.M."/>
        </authorList>
    </citation>
    <scope>NUCLEOTIDE SEQUENCE</scope>
    <source>
        <strain evidence="2">MST-FP2251</strain>
    </source>
</reference>
<feature type="transmembrane region" description="Helical" evidence="1">
    <location>
        <begin position="103"/>
        <end position="126"/>
    </location>
</feature>
<feature type="transmembrane region" description="Helical" evidence="1">
    <location>
        <begin position="62"/>
        <end position="83"/>
    </location>
</feature>
<name>A0AAD4GTX4_ASPNN</name>
<protein>
    <submittedName>
        <fullName evidence="2">Uncharacterized protein</fullName>
    </submittedName>
</protein>
<keyword evidence="1" id="KW-1133">Transmembrane helix</keyword>
<dbReference type="AlphaFoldDB" id="A0AAD4GTX4"/>